<comment type="caution">
    <text evidence="3">The sequence shown here is derived from an EMBL/GenBank/DDBJ whole genome shotgun (WGS) entry which is preliminary data.</text>
</comment>
<feature type="domain" description="N-acetyltransferase" evidence="2">
    <location>
        <begin position="55"/>
        <end position="209"/>
    </location>
</feature>
<dbReference type="Proteomes" id="UP001262835">
    <property type="component" value="Unassembled WGS sequence"/>
</dbReference>
<dbReference type="EMBL" id="JAUZVT010000001">
    <property type="protein sequence ID" value="MDT3329936.1"/>
    <property type="molecule type" value="Genomic_DNA"/>
</dbReference>
<evidence type="ECO:0000259" key="2">
    <source>
        <dbReference type="PROSITE" id="PS51186"/>
    </source>
</evidence>
<dbReference type="InterPro" id="IPR016181">
    <property type="entry name" value="Acyl_CoA_acyltransferase"/>
</dbReference>
<evidence type="ECO:0000313" key="4">
    <source>
        <dbReference type="Proteomes" id="UP001262835"/>
    </source>
</evidence>
<gene>
    <name evidence="3" type="ORF">Q9S78_04565</name>
</gene>
<dbReference type="RefSeq" id="WP_311869096.1">
    <property type="nucleotide sequence ID" value="NZ_JAUZVT010000001.1"/>
</dbReference>
<reference evidence="3 4" key="1">
    <citation type="submission" date="2023-08" db="EMBL/GenBank/DDBJ databases">
        <title>Microbacterium aquilitoris sp. nov. and Microbacterium gwkjibeachense sp. nov., isolated from beach.</title>
        <authorList>
            <person name="Lee S.D."/>
            <person name="Yang H."/>
            <person name="Kim I."/>
        </authorList>
    </citation>
    <scope>NUCLEOTIDE SEQUENCE [LARGE SCALE GENOMIC DNA]</scope>
    <source>
        <strain evidence="3 4">KSW-18</strain>
    </source>
</reference>
<sequence length="212" mass="22432">MQPEQTVVKSDDPRCAELDAAGWVVVSRSWAAQVTASGIDVDALSGAVERGRQHGDVREIGDADLDAVLLLDVATLADYPGGVATQHRPLTRATARVSPTRRGFGIVDGDGRVLAVTYVDVDGGTAETEFTVVAAEHRGLGLGTAVKAASILALVREGVGVFRTGGAAENAAIIRSNHRLGYLVDEEWLTFSPPSARGRRHQPTRARADLTR</sequence>
<evidence type="ECO:0000256" key="1">
    <source>
        <dbReference type="SAM" id="MobiDB-lite"/>
    </source>
</evidence>
<proteinExistence type="predicted"/>
<dbReference type="Gene3D" id="3.40.630.30">
    <property type="match status" value="1"/>
</dbReference>
<dbReference type="PROSITE" id="PS51186">
    <property type="entry name" value="GNAT"/>
    <property type="match status" value="1"/>
</dbReference>
<accession>A0ABU3GGW1</accession>
<protein>
    <submittedName>
        <fullName evidence="3">Acetyltransferase</fullName>
    </submittedName>
</protein>
<organism evidence="3 4">
    <name type="scientific">Microbacterium aquilitoris</name>
    <dbReference type="NCBI Taxonomy" id="3067307"/>
    <lineage>
        <taxon>Bacteria</taxon>
        <taxon>Bacillati</taxon>
        <taxon>Actinomycetota</taxon>
        <taxon>Actinomycetes</taxon>
        <taxon>Micrococcales</taxon>
        <taxon>Microbacteriaceae</taxon>
        <taxon>Microbacterium</taxon>
    </lineage>
</organism>
<name>A0ABU3GGW1_9MICO</name>
<dbReference type="InterPro" id="IPR000182">
    <property type="entry name" value="GNAT_dom"/>
</dbReference>
<keyword evidence="4" id="KW-1185">Reference proteome</keyword>
<dbReference type="SUPFAM" id="SSF55729">
    <property type="entry name" value="Acyl-CoA N-acyltransferases (Nat)"/>
    <property type="match status" value="1"/>
</dbReference>
<feature type="region of interest" description="Disordered" evidence="1">
    <location>
        <begin position="193"/>
        <end position="212"/>
    </location>
</feature>
<evidence type="ECO:0000313" key="3">
    <source>
        <dbReference type="EMBL" id="MDT3329936.1"/>
    </source>
</evidence>